<protein>
    <submittedName>
        <fullName evidence="9">Putative aldouronate transport system permease protein</fullName>
    </submittedName>
</protein>
<feature type="domain" description="ABC transmembrane type-1" evidence="8">
    <location>
        <begin position="92"/>
        <end position="300"/>
    </location>
</feature>
<feature type="transmembrane region" description="Helical" evidence="7">
    <location>
        <begin position="281"/>
        <end position="300"/>
    </location>
</feature>
<evidence type="ECO:0000259" key="8">
    <source>
        <dbReference type="PROSITE" id="PS50928"/>
    </source>
</evidence>
<gene>
    <name evidence="9" type="ORF">SAMN04488099_10498</name>
</gene>
<evidence type="ECO:0000313" key="10">
    <source>
        <dbReference type="Proteomes" id="UP000199081"/>
    </source>
</evidence>
<dbReference type="SUPFAM" id="SSF161098">
    <property type="entry name" value="MetI-like"/>
    <property type="match status" value="1"/>
</dbReference>
<evidence type="ECO:0000256" key="1">
    <source>
        <dbReference type="ARBA" id="ARBA00004651"/>
    </source>
</evidence>
<proteinExistence type="inferred from homology"/>
<dbReference type="STRING" id="426702.SAMN04488099_10498"/>
<accession>A0A1H7IDN2</accession>
<evidence type="ECO:0000256" key="2">
    <source>
        <dbReference type="ARBA" id="ARBA00022448"/>
    </source>
</evidence>
<keyword evidence="6 7" id="KW-0472">Membrane</keyword>
<dbReference type="Proteomes" id="UP000199081">
    <property type="component" value="Unassembled WGS sequence"/>
</dbReference>
<dbReference type="AlphaFoldDB" id="A0A1H7IDN2"/>
<feature type="transmembrane region" description="Helical" evidence="7">
    <location>
        <begin position="96"/>
        <end position="116"/>
    </location>
</feature>
<dbReference type="InterPro" id="IPR000515">
    <property type="entry name" value="MetI-like"/>
</dbReference>
<dbReference type="RefSeq" id="WP_091479677.1">
    <property type="nucleotide sequence ID" value="NZ_BJYC01000004.1"/>
</dbReference>
<feature type="transmembrane region" description="Helical" evidence="7">
    <location>
        <begin position="200"/>
        <end position="222"/>
    </location>
</feature>
<comment type="similarity">
    <text evidence="7">Belongs to the binding-protein-dependent transport system permease family.</text>
</comment>
<dbReference type="Pfam" id="PF00528">
    <property type="entry name" value="BPD_transp_1"/>
    <property type="match status" value="1"/>
</dbReference>
<name>A0A1H7IDN2_9LACT</name>
<feature type="transmembrane region" description="Helical" evidence="7">
    <location>
        <begin position="161"/>
        <end position="179"/>
    </location>
</feature>
<sequence>METTIIEKHGKQINSKKKKKWSERPTKTDIFIAIVMLLVIIVTLYPFLHVLAISLNNAVDTARGGLTIYPREFTLMNYREIFSGNNNWVIAFRNSILRTAIGTLTATFTCAVLAYILSRKNYVFRRPLGIILVLTMYVSGGLVPTYLVIRNVGLMNSFAVYIIPALLNAFNVIVIRSFIDGLPDALEESARIDGANDITIFLKIIMPLCMPVLATVALFTAVGQWNNWFDTYLYAGSNVNLTTLQYELMQILGNAQSMTSSQVQQLNQTQGSIIRTTPESIKMAATIIVTLPIVVVYPFLQKYFVSGLTLGAVKS</sequence>
<dbReference type="GO" id="GO:0005886">
    <property type="term" value="C:plasma membrane"/>
    <property type="evidence" value="ECO:0007669"/>
    <property type="project" value="UniProtKB-SubCell"/>
</dbReference>
<dbReference type="EMBL" id="FNZU01000004">
    <property type="protein sequence ID" value="SEK60641.1"/>
    <property type="molecule type" value="Genomic_DNA"/>
</dbReference>
<feature type="transmembrane region" description="Helical" evidence="7">
    <location>
        <begin position="128"/>
        <end position="149"/>
    </location>
</feature>
<keyword evidence="4 7" id="KW-0812">Transmembrane</keyword>
<evidence type="ECO:0000256" key="6">
    <source>
        <dbReference type="ARBA" id="ARBA00023136"/>
    </source>
</evidence>
<comment type="subcellular location">
    <subcellularLocation>
        <location evidence="1 7">Cell membrane</location>
        <topology evidence="1 7">Multi-pass membrane protein</topology>
    </subcellularLocation>
</comment>
<feature type="transmembrane region" description="Helical" evidence="7">
    <location>
        <begin position="28"/>
        <end position="48"/>
    </location>
</feature>
<reference evidence="10" key="1">
    <citation type="submission" date="2016-10" db="EMBL/GenBank/DDBJ databases">
        <authorList>
            <person name="Varghese N."/>
            <person name="Submissions S."/>
        </authorList>
    </citation>
    <scope>NUCLEOTIDE SEQUENCE [LARGE SCALE GENOMIC DNA]</scope>
    <source>
        <strain evidence="10">DSM 19183</strain>
    </source>
</reference>
<evidence type="ECO:0000256" key="5">
    <source>
        <dbReference type="ARBA" id="ARBA00022989"/>
    </source>
</evidence>
<keyword evidence="5 7" id="KW-1133">Transmembrane helix</keyword>
<organism evidence="9 10">
    <name type="scientific">Alkalibacterium pelagium</name>
    <dbReference type="NCBI Taxonomy" id="426702"/>
    <lineage>
        <taxon>Bacteria</taxon>
        <taxon>Bacillati</taxon>
        <taxon>Bacillota</taxon>
        <taxon>Bacilli</taxon>
        <taxon>Lactobacillales</taxon>
        <taxon>Carnobacteriaceae</taxon>
        <taxon>Alkalibacterium</taxon>
    </lineage>
</organism>
<keyword evidence="10" id="KW-1185">Reference proteome</keyword>
<keyword evidence="3" id="KW-1003">Cell membrane</keyword>
<dbReference type="PANTHER" id="PTHR43744">
    <property type="entry name" value="ABC TRANSPORTER PERMEASE PROTEIN MG189-RELATED-RELATED"/>
    <property type="match status" value="1"/>
</dbReference>
<evidence type="ECO:0000256" key="7">
    <source>
        <dbReference type="RuleBase" id="RU363032"/>
    </source>
</evidence>
<keyword evidence="2 7" id="KW-0813">Transport</keyword>
<dbReference type="CDD" id="cd06261">
    <property type="entry name" value="TM_PBP2"/>
    <property type="match status" value="1"/>
</dbReference>
<evidence type="ECO:0000256" key="4">
    <source>
        <dbReference type="ARBA" id="ARBA00022692"/>
    </source>
</evidence>
<evidence type="ECO:0000256" key="3">
    <source>
        <dbReference type="ARBA" id="ARBA00022475"/>
    </source>
</evidence>
<dbReference type="PANTHER" id="PTHR43744:SF9">
    <property type="entry name" value="POLYGALACTURONAN_RHAMNOGALACTURONAN TRANSPORT SYSTEM PERMEASE PROTEIN YTCP"/>
    <property type="match status" value="1"/>
</dbReference>
<evidence type="ECO:0000313" key="9">
    <source>
        <dbReference type="EMBL" id="SEK60641.1"/>
    </source>
</evidence>
<dbReference type="GO" id="GO:0055085">
    <property type="term" value="P:transmembrane transport"/>
    <property type="evidence" value="ECO:0007669"/>
    <property type="project" value="InterPro"/>
</dbReference>
<dbReference type="PROSITE" id="PS50928">
    <property type="entry name" value="ABC_TM1"/>
    <property type="match status" value="1"/>
</dbReference>
<dbReference type="OrthoDB" id="9810086at2"/>
<dbReference type="InterPro" id="IPR035906">
    <property type="entry name" value="MetI-like_sf"/>
</dbReference>
<dbReference type="Gene3D" id="1.10.3720.10">
    <property type="entry name" value="MetI-like"/>
    <property type="match status" value="1"/>
</dbReference>